<keyword evidence="1" id="KW-0812">Transmembrane</keyword>
<keyword evidence="1" id="KW-0472">Membrane</keyword>
<dbReference type="EMBL" id="CP095043">
    <property type="protein sequence ID" value="UOQ61153.1"/>
    <property type="molecule type" value="Genomic_DNA"/>
</dbReference>
<evidence type="ECO:0000313" key="2">
    <source>
        <dbReference type="EMBL" id="UOQ61153.1"/>
    </source>
</evidence>
<feature type="transmembrane region" description="Helical" evidence="1">
    <location>
        <begin position="309"/>
        <end position="330"/>
    </location>
</feature>
<feature type="transmembrane region" description="Helical" evidence="1">
    <location>
        <begin position="234"/>
        <end position="250"/>
    </location>
</feature>
<evidence type="ECO:0008006" key="4">
    <source>
        <dbReference type="Google" id="ProtNLM"/>
    </source>
</evidence>
<evidence type="ECO:0000313" key="3">
    <source>
        <dbReference type="Proteomes" id="UP000831775"/>
    </source>
</evidence>
<protein>
    <recommendedName>
        <fullName evidence="4">Integral membrane protein</fullName>
    </recommendedName>
</protein>
<gene>
    <name evidence="2" type="ORF">MUN76_04055</name>
</gene>
<feature type="transmembrane region" description="Helical" evidence="1">
    <location>
        <begin position="369"/>
        <end position="385"/>
    </location>
</feature>
<dbReference type="Proteomes" id="UP000831775">
    <property type="component" value="Chromosome"/>
</dbReference>
<sequence length="415" mass="42314">MERENAELRDRLDPPRAATTGRRWRAVVSALLIVLGAVLAPVATVGAWAHGLLTDTDRFVGVFAPLADDPAVQRFVTAEAVGIIEREVDLPALTAALIDGIEDLGAPGTAVSAARALETPINLGLSGLVRSTVESVVASEAFSTGWREVLTLSHSQLNQTLRGEPGAALAIAPDGSLGLQLGPVIGTVQEALVAQGLGIAASIPAVDVVLPIAEDVSLTGAQAGYGAATVIGPWLPWIALALLAAGVIVARRRRRALMGAAIGLAIAMGVLLVGFAIAAQVVPAVTPLPADAATAILSAILSPLSQTSAAVFTVAVLLVIVGWGTGPAPLPTRLRAMTSAGADRLRTIGDRYGVGTGAFGAWIERFQRVIRIAVAAGAGAIVLLARPLTPGLVVGTLIGAVVALILLDLLRRPAR</sequence>
<dbReference type="RefSeq" id="WP_244687376.1">
    <property type="nucleotide sequence ID" value="NZ_CP095043.1"/>
</dbReference>
<feature type="transmembrane region" description="Helical" evidence="1">
    <location>
        <begin position="257"/>
        <end position="279"/>
    </location>
</feature>
<name>A0ABY4FXX8_9MICO</name>
<feature type="transmembrane region" description="Helical" evidence="1">
    <location>
        <begin position="391"/>
        <end position="410"/>
    </location>
</feature>
<organism evidence="2 3">
    <name type="scientific">Leucobacter rhizosphaerae</name>
    <dbReference type="NCBI Taxonomy" id="2932245"/>
    <lineage>
        <taxon>Bacteria</taxon>
        <taxon>Bacillati</taxon>
        <taxon>Actinomycetota</taxon>
        <taxon>Actinomycetes</taxon>
        <taxon>Micrococcales</taxon>
        <taxon>Microbacteriaceae</taxon>
        <taxon>Leucobacter</taxon>
    </lineage>
</organism>
<evidence type="ECO:0000256" key="1">
    <source>
        <dbReference type="SAM" id="Phobius"/>
    </source>
</evidence>
<reference evidence="2 3" key="1">
    <citation type="submission" date="2022-04" db="EMBL/GenBank/DDBJ databases">
        <title>Leucobacter sp. isolated from rhizosphere of onion.</title>
        <authorList>
            <person name="Won M."/>
            <person name="Lee C.-M."/>
            <person name="Woen H.-Y."/>
            <person name="Kwon S.-W."/>
        </authorList>
    </citation>
    <scope>NUCLEOTIDE SEQUENCE [LARGE SCALE GENOMIC DNA]</scope>
    <source>
        <strain evidence="2 3">H25R-14</strain>
    </source>
</reference>
<keyword evidence="3" id="KW-1185">Reference proteome</keyword>
<feature type="transmembrane region" description="Helical" evidence="1">
    <location>
        <begin position="26"/>
        <end position="49"/>
    </location>
</feature>
<accession>A0ABY4FXX8</accession>
<proteinExistence type="predicted"/>
<keyword evidence="1" id="KW-1133">Transmembrane helix</keyword>